<reference evidence="2" key="1">
    <citation type="submission" date="2021-05" db="EMBL/GenBank/DDBJ databases">
        <authorList>
            <person name="Alioto T."/>
            <person name="Alioto T."/>
            <person name="Gomez Garrido J."/>
        </authorList>
    </citation>
    <scope>NUCLEOTIDE SEQUENCE</scope>
</reference>
<keyword evidence="1" id="KW-1133">Transmembrane helix</keyword>
<evidence type="ECO:0000313" key="2">
    <source>
        <dbReference type="EMBL" id="CAG6684509.1"/>
    </source>
</evidence>
<sequence length="480" mass="53795">MVAMTALDLSRRRGPVLNHHARLESWYDLTMTLTPLLVTLRLNSGSQTSSPISCVPHEYNLDMETKLGDKWAGHIQSLRINFQTYLLNMNHGTNQSGTVPHHMVNVLFDSGDLTEISRPIDNEALYLPCFSNSEIWTLELTVNPVSRCGVLVFIPSRVSTSVSSYILLTLQDNQLTLRLRTDEVIVRETRVPCDRSNDWLLITMDRTEDTYGISVNGRPRTEIFSSTTLNSEETRVNIACSGNIIVGAVPRSYKAQLSLDLSNDQILLPLKGTLASIVLNNRSIDLLGVLSQKQTAPYQYSGYATSSASKYTELSIVQGSPLVLNCPTTRPLSAHTDQHLAHAEWLLMDMPIFNNTSTLCNITENNLMTSLRCTSRTKFDLTGFYSCYRGPGFDSQFVVFSYGVYVHDENLDSLQSFTHTPLSLLLAVLVTLCVWLLVELIVDLSRGYGLFRADLLPEESARLLHDYMKSEEVARLKKVT</sequence>
<accession>A0A8D8TDQ4</accession>
<keyword evidence="1" id="KW-0472">Membrane</keyword>
<dbReference type="EMBL" id="HBUF01267679">
    <property type="protein sequence ID" value="CAG6684509.1"/>
    <property type="molecule type" value="Transcribed_RNA"/>
</dbReference>
<proteinExistence type="predicted"/>
<evidence type="ECO:0000256" key="1">
    <source>
        <dbReference type="SAM" id="Phobius"/>
    </source>
</evidence>
<dbReference type="InterPro" id="IPR013320">
    <property type="entry name" value="ConA-like_dom_sf"/>
</dbReference>
<name>A0A8D8TDQ4_9HEMI</name>
<feature type="transmembrane region" description="Helical" evidence="1">
    <location>
        <begin position="422"/>
        <end position="442"/>
    </location>
</feature>
<keyword evidence="1" id="KW-0812">Transmembrane</keyword>
<protein>
    <submittedName>
        <fullName evidence="2">Uncharacterized protein</fullName>
    </submittedName>
</protein>
<organism evidence="2">
    <name type="scientific">Cacopsylla melanoneura</name>
    <dbReference type="NCBI Taxonomy" id="428564"/>
    <lineage>
        <taxon>Eukaryota</taxon>
        <taxon>Metazoa</taxon>
        <taxon>Ecdysozoa</taxon>
        <taxon>Arthropoda</taxon>
        <taxon>Hexapoda</taxon>
        <taxon>Insecta</taxon>
        <taxon>Pterygota</taxon>
        <taxon>Neoptera</taxon>
        <taxon>Paraneoptera</taxon>
        <taxon>Hemiptera</taxon>
        <taxon>Sternorrhyncha</taxon>
        <taxon>Psylloidea</taxon>
        <taxon>Psyllidae</taxon>
        <taxon>Psyllinae</taxon>
        <taxon>Cacopsylla</taxon>
    </lineage>
</organism>
<dbReference type="SUPFAM" id="SSF49899">
    <property type="entry name" value="Concanavalin A-like lectins/glucanases"/>
    <property type="match status" value="1"/>
</dbReference>
<dbReference type="AlphaFoldDB" id="A0A8D8TDQ4"/>
<dbReference type="Gene3D" id="2.60.120.200">
    <property type="match status" value="1"/>
</dbReference>